<proteinExistence type="predicted"/>
<evidence type="ECO:0000313" key="1">
    <source>
        <dbReference type="EMBL" id="MBD2195419.1"/>
    </source>
</evidence>
<keyword evidence="2" id="KW-1185">Reference proteome</keyword>
<comment type="caution">
    <text evidence="1">The sequence shown here is derived from an EMBL/GenBank/DDBJ whole genome shotgun (WGS) entry which is preliminary data.</text>
</comment>
<accession>A0ABR8A6C3</accession>
<reference evidence="1 2" key="1">
    <citation type="journal article" date="2020" name="ISME J.">
        <title>Comparative genomics reveals insights into cyanobacterial evolution and habitat adaptation.</title>
        <authorList>
            <person name="Chen M.Y."/>
            <person name="Teng W.K."/>
            <person name="Zhao L."/>
            <person name="Hu C.X."/>
            <person name="Zhou Y.K."/>
            <person name="Han B.P."/>
            <person name="Song L.R."/>
            <person name="Shu W.S."/>
        </authorList>
    </citation>
    <scope>NUCLEOTIDE SEQUENCE [LARGE SCALE GENOMIC DNA]</scope>
    <source>
        <strain evidence="1 2">FACHB-288</strain>
    </source>
</reference>
<name>A0ABR8A6C3_9CYAN</name>
<dbReference type="Pfam" id="PF11850">
    <property type="entry name" value="DUF3370"/>
    <property type="match status" value="1"/>
</dbReference>
<dbReference type="EMBL" id="JACJQH010000009">
    <property type="protein sequence ID" value="MBD2195419.1"/>
    <property type="molecule type" value="Genomic_DNA"/>
</dbReference>
<gene>
    <name evidence="1" type="ORF">H6G24_07930</name>
</gene>
<organism evidence="1 2">
    <name type="scientific">Calothrix parietina FACHB-288</name>
    <dbReference type="NCBI Taxonomy" id="2692896"/>
    <lineage>
        <taxon>Bacteria</taxon>
        <taxon>Bacillati</taxon>
        <taxon>Cyanobacteriota</taxon>
        <taxon>Cyanophyceae</taxon>
        <taxon>Nostocales</taxon>
        <taxon>Calotrichaceae</taxon>
        <taxon>Calothrix</taxon>
    </lineage>
</organism>
<dbReference type="RefSeq" id="WP_190539559.1">
    <property type="nucleotide sequence ID" value="NZ_CAWPNO010000128.1"/>
</dbReference>
<sequence length="454" mass="49690">MLPLLLSLSLAQSISPTQPPAEVVQPQIVRPLPGKLDSVPVFNSNSPELVLKEGILLSTFPPDGKKVPTAHLNFPFQGRFDVFAHHIAKAEPADNLRSLYLGILLHNPGATPVTINVLQAASYLSQPDAPFIQVPSFSNNILGTVFSGPGDRITNEVLRGRRQEIFPAQIVIPPRESQMLLNLPIPVQGLTPPLNGRSTLMRLRSNGKVYAASLAMFAQTNPDGSERSPTLAEWQNLLNNSDVAGPRDKIPTPLEETGKPRIYGRVSGVASGSQWRALLVDEPKAKYLTIPQPGQALSYALSTVHGGSLGTNQIQSATMLVRYPDTAYRAHGNYGIQYSLKLPLYNNSQSPKTVTVSFQTPIKEDQLVQPGLRFFNTPAKQVFFRGTVRVRYKDDQGKAQTQFFHLMQTRGKAGEPLTTLNMPAGDRRLVQVDFIYPPDASPPQVLTVATQAEK</sequence>
<evidence type="ECO:0000313" key="2">
    <source>
        <dbReference type="Proteomes" id="UP000658514"/>
    </source>
</evidence>
<protein>
    <submittedName>
        <fullName evidence="1">DUF3370 domain-containing protein</fullName>
    </submittedName>
</protein>
<dbReference type="Proteomes" id="UP000658514">
    <property type="component" value="Unassembled WGS sequence"/>
</dbReference>
<dbReference type="InterPro" id="IPR021801">
    <property type="entry name" value="DUF3370"/>
</dbReference>